<dbReference type="EMBL" id="AMYD01003678">
    <property type="protein sequence ID" value="EQB45619.1"/>
    <property type="molecule type" value="Genomic_DNA"/>
</dbReference>
<name>T0K1N1_COLGC</name>
<gene>
    <name evidence="1" type="ORF">CGLO_15482</name>
</gene>
<sequence>MKTYKHIKVI</sequence>
<comment type="caution">
    <text evidence="1">The sequence shown here is derived from an EMBL/GenBank/DDBJ whole genome shotgun (WGS) entry which is preliminary data.</text>
</comment>
<organism evidence="1 2">
    <name type="scientific">Colletotrichum gloeosporioides (strain Cg-14)</name>
    <name type="common">Anthracnose fungus</name>
    <name type="synonym">Glomerella cingulata</name>
    <dbReference type="NCBI Taxonomy" id="1237896"/>
    <lineage>
        <taxon>Eukaryota</taxon>
        <taxon>Fungi</taxon>
        <taxon>Dikarya</taxon>
        <taxon>Ascomycota</taxon>
        <taxon>Pezizomycotina</taxon>
        <taxon>Sordariomycetes</taxon>
        <taxon>Hypocreomycetidae</taxon>
        <taxon>Glomerellales</taxon>
        <taxon>Glomerellaceae</taxon>
        <taxon>Colletotrichum</taxon>
        <taxon>Colletotrichum gloeosporioides species complex</taxon>
    </lineage>
</organism>
<evidence type="ECO:0000313" key="2">
    <source>
        <dbReference type="Proteomes" id="UP000015530"/>
    </source>
</evidence>
<protein>
    <submittedName>
        <fullName evidence="1">Uncharacterized protein</fullName>
    </submittedName>
</protein>
<evidence type="ECO:0000313" key="1">
    <source>
        <dbReference type="EMBL" id="EQB45619.1"/>
    </source>
</evidence>
<reference evidence="2" key="1">
    <citation type="journal article" date="2013" name="Mol. Plant Microbe Interact.">
        <title>Global aspects of pacC regulation of pathogenicity genes in Colletotrichum gloeosporioides as revealed by transcriptome analysis.</title>
        <authorList>
            <person name="Alkan N."/>
            <person name="Meng X."/>
            <person name="Friedlander G."/>
            <person name="Reuveni E."/>
            <person name="Sukno S."/>
            <person name="Sherman A."/>
            <person name="Thon M."/>
            <person name="Fluhr R."/>
            <person name="Prusky D."/>
        </authorList>
    </citation>
    <scope>NUCLEOTIDE SEQUENCE [LARGE SCALE GENOMIC DNA]</scope>
    <source>
        <strain evidence="2">Cg-14</strain>
    </source>
</reference>
<dbReference type="HOGENOM" id="CLU_3438590_0_0_1"/>
<accession>T0K1N1</accession>
<dbReference type="Proteomes" id="UP000015530">
    <property type="component" value="Unassembled WGS sequence"/>
</dbReference>
<proteinExistence type="predicted"/>